<dbReference type="SUPFAM" id="SSF57424">
    <property type="entry name" value="LDL receptor-like module"/>
    <property type="match status" value="1"/>
</dbReference>
<proteinExistence type="inferred from homology"/>
<dbReference type="PRINTS" id="PR00764">
    <property type="entry name" value="COMPLEMENTC9"/>
</dbReference>
<dbReference type="SMART" id="SM00192">
    <property type="entry name" value="LDLa"/>
    <property type="match status" value="1"/>
</dbReference>
<dbReference type="InterPro" id="IPR000436">
    <property type="entry name" value="Sushi_SCR_CCP_dom"/>
</dbReference>
<evidence type="ECO:0000256" key="7">
    <source>
        <dbReference type="ARBA" id="ARBA00022588"/>
    </source>
</evidence>
<evidence type="ECO:0000259" key="24">
    <source>
        <dbReference type="PROSITE" id="PS50923"/>
    </source>
</evidence>
<dbReference type="GeneTree" id="ENSGT00940000156804"/>
<evidence type="ECO:0000256" key="12">
    <source>
        <dbReference type="ARBA" id="ARBA00022875"/>
    </source>
</evidence>
<dbReference type="Pfam" id="PF00057">
    <property type="entry name" value="Ldl_recept_a"/>
    <property type="match status" value="1"/>
</dbReference>
<comment type="caution">
    <text evidence="22">Lacks conserved residue(s) required for the propagation of feature annotation.</text>
</comment>
<evidence type="ECO:0000256" key="11">
    <source>
        <dbReference type="ARBA" id="ARBA00022859"/>
    </source>
</evidence>
<keyword evidence="8 22" id="KW-0768">Sushi</keyword>
<evidence type="ECO:0000256" key="17">
    <source>
        <dbReference type="ARBA" id="ARBA00023298"/>
    </source>
</evidence>
<evidence type="ECO:0000256" key="21">
    <source>
        <dbReference type="PROSITE-ProRule" id="PRU00124"/>
    </source>
</evidence>
<dbReference type="Gene3D" id="2.20.100.10">
    <property type="entry name" value="Thrombospondin type-1 (TSP1) repeat"/>
    <property type="match status" value="2"/>
</dbReference>
<accession>A0A8C4FDD5</accession>
<dbReference type="PROSITE" id="PS00279">
    <property type="entry name" value="MACPF_1"/>
    <property type="match status" value="1"/>
</dbReference>
<protein>
    <recommendedName>
        <fullName evidence="18">Complement component C7</fullName>
    </recommendedName>
</protein>
<evidence type="ECO:0000256" key="15">
    <source>
        <dbReference type="ARBA" id="ARBA00023157"/>
    </source>
</evidence>
<dbReference type="GO" id="GO:0045087">
    <property type="term" value="P:innate immune response"/>
    <property type="evidence" value="ECO:0007669"/>
    <property type="project" value="UniProtKB-KW"/>
</dbReference>
<dbReference type="PROSITE" id="PS51412">
    <property type="entry name" value="MACPF_2"/>
    <property type="match status" value="1"/>
</dbReference>
<evidence type="ECO:0000313" key="27">
    <source>
        <dbReference type="Proteomes" id="UP000694389"/>
    </source>
</evidence>
<keyword evidence="13" id="KW-0473">Membrane attack complex</keyword>
<evidence type="ECO:0000256" key="3">
    <source>
        <dbReference type="ARBA" id="ARBA00009214"/>
    </source>
</evidence>
<dbReference type="SMART" id="SM00057">
    <property type="entry name" value="FIMAC"/>
    <property type="match status" value="2"/>
</dbReference>
<keyword evidence="9" id="KW-0677">Repeat</keyword>
<sequence>MALTFNLCPQFTIETPSLIFSFLFFSFLFSCFVLSSTFFSSLLPSSLYFSSLLFHFSLCFLLFYFLLLFPLFYFKPSFSSSFLSSSLLPFPSLFFPVHCQWGPYGEWSECDGCTKLQTRSRVMTVFAQFGGNPCYGTQSERRPCETTRGCPLEDGCGNRFRCRSGKCVSQSLVCNGDQDCEEDGLDELSCGNQKYIICTESALPPNVELLGLGFDVTSGTSRGIVINTKSFGGQCRTTFSGVGNTFYRLPLSSTLHDEMFQSTWHYAKDIVNRQTVSGTTTGSRIYELHESDDRSQVLVLNNDIEIAQFQSNSPQYLPISEEFWKALVKLPSVYNYAAYKKVLERFGTHYLSEGSLGGSLKIVAKIDIETEKHMFKEKYVINECERKKRWVLFFPITRVDCTNDAVERTIRNDRMTKVDVNGGDNQYTGVLQNMQPTEPDKNWEVYSNWADSVRSFPIVTKKKLRPLSELVKEVQCAGVKRLYLRRAIEQYLTENDRCHCRPCRNNGMVIVVENVCKCICKPGTSGQACEHGSEVEGQQGVVHGSWACWSAWSSCFGDKRSRRRSCSNPTPQNGGQHCLGETTETSDCEDQDLQYLRTMEPQCFDPTLPASQKCGTPPALINGYILDPKDIYLVGSKVEYSCTSGFHLVGNTIQCTENQRWSGTLGLCTISKCRIDDLGEGVIASPLNQTYEIGDTVSLSCPPGRQLLGEATIICDSSLHFSPDPRSIKCSPVSTPQQPISPLVQCQLWEKSVRGKCVCKMPFECSSSVEVCATAAVGRKSVLLNVCKMHALQCMGKIYSIVDDSTCNWPERNTTGCTKCHMWETCDDQTNECRCKDFADCLTPGLNVCVRIGEDATAASQTMSECEAGLQRCKGEQVSVVSILPCAA</sequence>
<dbReference type="PANTHER" id="PTHR45742:SF2">
    <property type="entry name" value="COMPLEMENT COMPONENT C7"/>
    <property type="match status" value="1"/>
</dbReference>
<dbReference type="Gene3D" id="3.30.60.30">
    <property type="match status" value="2"/>
</dbReference>
<dbReference type="AlphaFoldDB" id="A0A8C4FDD5"/>
<gene>
    <name evidence="26" type="primary">c7a</name>
</gene>
<organism evidence="26 27">
    <name type="scientific">Dicentrarchus labrax</name>
    <name type="common">European seabass</name>
    <name type="synonym">Morone labrax</name>
    <dbReference type="NCBI Taxonomy" id="13489"/>
    <lineage>
        <taxon>Eukaryota</taxon>
        <taxon>Metazoa</taxon>
        <taxon>Chordata</taxon>
        <taxon>Craniata</taxon>
        <taxon>Vertebrata</taxon>
        <taxon>Euteleostomi</taxon>
        <taxon>Actinopterygii</taxon>
        <taxon>Neopterygii</taxon>
        <taxon>Teleostei</taxon>
        <taxon>Neoteleostei</taxon>
        <taxon>Acanthomorphata</taxon>
        <taxon>Eupercaria</taxon>
        <taxon>Moronidae</taxon>
        <taxon>Dicentrarchus</taxon>
    </lineage>
</organism>
<comment type="subunit">
    <text evidence="20">Monomer or dimer; as a C5b-7 complex it can also form multimeric rosettes. Component of the membrane attack complex (MAC), composed of complement C5b, C6, C7, C8A, C8B, C8G and multiple copies of the pore-forming subunit C9.</text>
</comment>
<dbReference type="SMART" id="SM00032">
    <property type="entry name" value="CCP"/>
    <property type="match status" value="2"/>
</dbReference>
<keyword evidence="27" id="KW-1185">Reference proteome</keyword>
<feature type="domain" description="MACPF" evidence="25">
    <location>
        <begin position="170"/>
        <end position="499"/>
    </location>
</feature>
<dbReference type="InterPro" id="IPR036383">
    <property type="entry name" value="TSP1_rpt_sf"/>
</dbReference>
<evidence type="ECO:0000256" key="20">
    <source>
        <dbReference type="ARBA" id="ARBA00093478"/>
    </source>
</evidence>
<feature type="domain" description="Sushi" evidence="24">
    <location>
        <begin position="671"/>
        <end position="732"/>
    </location>
</feature>
<dbReference type="Pfam" id="PF00090">
    <property type="entry name" value="TSP_1"/>
    <property type="match status" value="2"/>
</dbReference>
<dbReference type="Pfam" id="PF01823">
    <property type="entry name" value="MACPF"/>
    <property type="match status" value="1"/>
</dbReference>
<keyword evidence="16" id="KW-0325">Glycoprotein</keyword>
<dbReference type="SMART" id="SM00457">
    <property type="entry name" value="MACPF"/>
    <property type="match status" value="1"/>
</dbReference>
<comment type="subcellular location">
    <subcellularLocation>
        <location evidence="2">Secreted</location>
    </subcellularLocation>
    <subcellularLocation>
        <location evidence="1">Target cell membrane</location>
    </subcellularLocation>
</comment>
<dbReference type="Pfam" id="PF21330">
    <property type="entry name" value="Kazal_C7"/>
    <property type="match status" value="1"/>
</dbReference>
<evidence type="ECO:0000256" key="8">
    <source>
        <dbReference type="ARBA" id="ARBA00022659"/>
    </source>
</evidence>
<evidence type="ECO:0000256" key="16">
    <source>
        <dbReference type="ARBA" id="ARBA00023180"/>
    </source>
</evidence>
<feature type="domain" description="Sushi" evidence="24">
    <location>
        <begin position="612"/>
        <end position="670"/>
    </location>
</feature>
<keyword evidence="6" id="KW-1052">Target cell membrane</keyword>
<dbReference type="Pfam" id="PF00084">
    <property type="entry name" value="Sushi"/>
    <property type="match status" value="2"/>
</dbReference>
<feature type="transmembrane region" description="Helical" evidence="23">
    <location>
        <begin position="52"/>
        <end position="74"/>
    </location>
</feature>
<reference evidence="26" key="2">
    <citation type="submission" date="2025-09" db="UniProtKB">
        <authorList>
            <consortium name="Ensembl"/>
        </authorList>
    </citation>
    <scope>IDENTIFICATION</scope>
</reference>
<dbReference type="InterPro" id="IPR003884">
    <property type="entry name" value="FacI_MAC"/>
</dbReference>
<feature type="transmembrane region" description="Helical" evidence="23">
    <location>
        <begin position="19"/>
        <end position="40"/>
    </location>
</feature>
<evidence type="ECO:0000313" key="26">
    <source>
        <dbReference type="Ensembl" id="ENSDLAP00005031724.1"/>
    </source>
</evidence>
<comment type="function">
    <text evidence="19">Component of the membrane attack complex (MAC), a multiprotein complex activated by the complement cascade, which inserts into a target cell membrane and forms a pore, leading to target cell membrane rupture and cell lysis. The MAC is initiated by proteolytic cleavage of C5 into complement C5b in response to the classical, alternative, lectin and GZMK complement pathways. The complement pathways consist in a cascade of proteins that leads to phagocytosis and breakdown of pathogens and signaling that strengthens the adaptive immune system. C7 serves as a membrane anchor. During MAC assembly, associates with C5b and C6 to form the C5b-7 complex, a key lipophilic precursor of the MAC complex, which associates with the outer leaflet and reduces the energy for membrane bending.</text>
</comment>
<keyword evidence="15 21" id="KW-1015">Disulfide bond</keyword>
<dbReference type="Pfam" id="PF18434">
    <property type="entry name" value="Kazal_3"/>
    <property type="match status" value="1"/>
</dbReference>
<dbReference type="InterPro" id="IPR001862">
    <property type="entry name" value="MAC_perforin"/>
</dbReference>
<keyword evidence="7" id="KW-0399">Innate immunity</keyword>
<evidence type="ECO:0000256" key="4">
    <source>
        <dbReference type="ARBA" id="ARBA00022525"/>
    </source>
</evidence>
<dbReference type="GO" id="GO:0006958">
    <property type="term" value="P:complement activation, classical pathway"/>
    <property type="evidence" value="ECO:0007669"/>
    <property type="project" value="UniProtKB-KW"/>
</dbReference>
<dbReference type="PROSITE" id="PS50068">
    <property type="entry name" value="LDLRA_2"/>
    <property type="match status" value="1"/>
</dbReference>
<comment type="similarity">
    <text evidence="3">Belongs to the complement C6/C7/C8/C9 family.</text>
</comment>
<evidence type="ECO:0000256" key="6">
    <source>
        <dbReference type="ARBA" id="ARBA00022537"/>
    </source>
</evidence>
<evidence type="ECO:0000256" key="22">
    <source>
        <dbReference type="PROSITE-ProRule" id="PRU00302"/>
    </source>
</evidence>
<evidence type="ECO:0000256" key="2">
    <source>
        <dbReference type="ARBA" id="ARBA00004613"/>
    </source>
</evidence>
<dbReference type="PROSITE" id="PS50923">
    <property type="entry name" value="SUSHI"/>
    <property type="match status" value="2"/>
</dbReference>
<keyword evidence="17" id="KW-1053">Target membrane</keyword>
<keyword evidence="23" id="KW-1133">Transmembrane helix</keyword>
<keyword evidence="10" id="KW-0204">Cytolysis</keyword>
<dbReference type="PANTHER" id="PTHR45742">
    <property type="entry name" value="COMPLEMENT COMPONENT C6"/>
    <property type="match status" value="1"/>
</dbReference>
<dbReference type="SMART" id="SM00209">
    <property type="entry name" value="TSP1"/>
    <property type="match status" value="2"/>
</dbReference>
<evidence type="ECO:0000256" key="19">
    <source>
        <dbReference type="ARBA" id="ARBA00093281"/>
    </source>
</evidence>
<dbReference type="InterPro" id="IPR002172">
    <property type="entry name" value="LDrepeatLR_classA_rpt"/>
</dbReference>
<name>A0A8C4FDD5_DICLA</name>
<dbReference type="GO" id="GO:0005579">
    <property type="term" value="C:membrane attack complex"/>
    <property type="evidence" value="ECO:0007669"/>
    <property type="project" value="UniProtKB-KW"/>
</dbReference>
<evidence type="ECO:0000256" key="5">
    <source>
        <dbReference type="ARBA" id="ARBA00022536"/>
    </source>
</evidence>
<keyword evidence="5" id="KW-0245">EGF-like domain</keyword>
<dbReference type="CDD" id="cd00112">
    <property type="entry name" value="LDLa"/>
    <property type="match status" value="1"/>
</dbReference>
<evidence type="ECO:0000256" key="18">
    <source>
        <dbReference type="ARBA" id="ARBA00073222"/>
    </source>
</evidence>
<keyword evidence="12" id="KW-0180">Complement pathway</keyword>
<dbReference type="GO" id="GO:0005576">
    <property type="term" value="C:extracellular region"/>
    <property type="evidence" value="ECO:0007669"/>
    <property type="project" value="UniProtKB-SubCell"/>
</dbReference>
<evidence type="ECO:0000256" key="9">
    <source>
        <dbReference type="ARBA" id="ARBA00022737"/>
    </source>
</evidence>
<evidence type="ECO:0000256" key="14">
    <source>
        <dbReference type="ARBA" id="ARBA00023136"/>
    </source>
</evidence>
<keyword evidence="14 23" id="KW-0472">Membrane</keyword>
<dbReference type="InterPro" id="IPR020864">
    <property type="entry name" value="MACPF"/>
</dbReference>
<dbReference type="InterPro" id="IPR020863">
    <property type="entry name" value="MACPF_CS"/>
</dbReference>
<reference evidence="26" key="1">
    <citation type="submission" date="2025-08" db="UniProtKB">
        <authorList>
            <consortium name="Ensembl"/>
        </authorList>
    </citation>
    <scope>IDENTIFICATION</scope>
</reference>
<feature type="disulfide bond" evidence="21">
    <location>
        <begin position="162"/>
        <end position="180"/>
    </location>
</feature>
<evidence type="ECO:0000256" key="23">
    <source>
        <dbReference type="SAM" id="Phobius"/>
    </source>
</evidence>
<dbReference type="Ensembl" id="ENSDLAT00005033865.2">
    <property type="protein sequence ID" value="ENSDLAP00005031724.1"/>
    <property type="gene ID" value="ENSDLAG00005014088.2"/>
</dbReference>
<dbReference type="FunFam" id="2.20.100.10:FF:000001">
    <property type="entry name" value="semaphorin-5A isoform X1"/>
    <property type="match status" value="1"/>
</dbReference>
<keyword evidence="4" id="KW-0964">Secreted</keyword>
<dbReference type="InterPro" id="IPR036055">
    <property type="entry name" value="LDL_receptor-like_sf"/>
</dbReference>
<evidence type="ECO:0000259" key="25">
    <source>
        <dbReference type="PROSITE" id="PS51412"/>
    </source>
</evidence>
<dbReference type="GO" id="GO:0031640">
    <property type="term" value="P:killing of cells of another organism"/>
    <property type="evidence" value="ECO:0007669"/>
    <property type="project" value="UniProtKB-KW"/>
</dbReference>
<dbReference type="InterPro" id="IPR048825">
    <property type="entry name" value="C7_KAZAL"/>
</dbReference>
<dbReference type="InterPro" id="IPR035976">
    <property type="entry name" value="Sushi/SCR/CCP_sf"/>
</dbReference>
<dbReference type="Gene3D" id="2.10.70.10">
    <property type="entry name" value="Complement Module, domain 1"/>
    <property type="match status" value="2"/>
</dbReference>
<dbReference type="SUPFAM" id="SSF82895">
    <property type="entry name" value="TSP-1 type 1 repeat"/>
    <property type="match status" value="2"/>
</dbReference>
<dbReference type="GO" id="GO:0044218">
    <property type="term" value="C:other organism cell membrane"/>
    <property type="evidence" value="ECO:0007669"/>
    <property type="project" value="UniProtKB-KW"/>
</dbReference>
<dbReference type="InterPro" id="IPR040729">
    <property type="entry name" value="Kazal_3"/>
</dbReference>
<keyword evidence="23" id="KW-0812">Transmembrane</keyword>
<evidence type="ECO:0000256" key="13">
    <source>
        <dbReference type="ARBA" id="ARBA00023058"/>
    </source>
</evidence>
<dbReference type="PROSITE" id="PS50092">
    <property type="entry name" value="TSP1"/>
    <property type="match status" value="2"/>
</dbReference>
<dbReference type="Proteomes" id="UP000694389">
    <property type="component" value="Unassembled WGS sequence"/>
</dbReference>
<dbReference type="CDD" id="cd00033">
    <property type="entry name" value="CCP"/>
    <property type="match status" value="2"/>
</dbReference>
<evidence type="ECO:0000256" key="1">
    <source>
        <dbReference type="ARBA" id="ARBA00004175"/>
    </source>
</evidence>
<dbReference type="SUPFAM" id="SSF57535">
    <property type="entry name" value="Complement control module/SCR domain"/>
    <property type="match status" value="2"/>
</dbReference>
<dbReference type="Gene3D" id="4.10.400.10">
    <property type="entry name" value="Low-density Lipoprotein Receptor"/>
    <property type="match status" value="1"/>
</dbReference>
<dbReference type="InterPro" id="IPR000884">
    <property type="entry name" value="TSP1_rpt"/>
</dbReference>
<keyword evidence="11" id="KW-0391">Immunity</keyword>
<evidence type="ECO:0000256" key="10">
    <source>
        <dbReference type="ARBA" id="ARBA00022852"/>
    </source>
</evidence>